<dbReference type="SFLD" id="SFLDS00003">
    <property type="entry name" value="Haloacid_Dehalogenase"/>
    <property type="match status" value="1"/>
</dbReference>
<dbReference type="PANTHER" id="PTHR43611">
    <property type="entry name" value="ALPHA-D-GLUCOSE 1-PHOSPHATE PHOSPHATASE"/>
    <property type="match status" value="1"/>
</dbReference>
<dbReference type="Gene3D" id="1.10.150.240">
    <property type="entry name" value="Putative phosphatase, domain 2"/>
    <property type="match status" value="1"/>
</dbReference>
<reference evidence="1 2" key="1">
    <citation type="submission" date="2016-10" db="EMBL/GenBank/DDBJ databases">
        <authorList>
            <person name="de Groot N.N."/>
        </authorList>
    </citation>
    <scope>NUCLEOTIDE SEQUENCE [LARGE SCALE GENOMIC DNA]</scope>
    <source>
        <strain evidence="1 2">NLAE-zl-C500</strain>
    </source>
</reference>
<accession>A0A1G6G826</accession>
<dbReference type="Gene3D" id="3.40.50.1000">
    <property type="entry name" value="HAD superfamily/HAD-like"/>
    <property type="match status" value="1"/>
</dbReference>
<sequence>MIKNIVFDFGGVIVDIDRDKAVQAFIKLGLADADTRLDKYHQTGIFQELEEGKLSADEFRKQLGDLCGRPLTMEETKQAWLGFFNEVNLNKLDYILELRKSYHVYILSNTNPFVMSWACSPDFSSKKRPLNDYCDKLYLSYQVGHTKPAPEIFEFMVNDCNIIPSETLFVDDGASNIHVGKELGFETFQPKNGADWREEMTAILEKR</sequence>
<dbReference type="PRINTS" id="PR00413">
    <property type="entry name" value="HADHALOGNASE"/>
</dbReference>
<dbReference type="InterPro" id="IPR023198">
    <property type="entry name" value="PGP-like_dom2"/>
</dbReference>
<dbReference type="InterPro" id="IPR006439">
    <property type="entry name" value="HAD-SF_hydro_IA"/>
</dbReference>
<dbReference type="Proteomes" id="UP000183670">
    <property type="component" value="Unassembled WGS sequence"/>
</dbReference>
<organism evidence="1 2">
    <name type="scientific">Bacteroides ovatus</name>
    <dbReference type="NCBI Taxonomy" id="28116"/>
    <lineage>
        <taxon>Bacteria</taxon>
        <taxon>Pseudomonadati</taxon>
        <taxon>Bacteroidota</taxon>
        <taxon>Bacteroidia</taxon>
        <taxon>Bacteroidales</taxon>
        <taxon>Bacteroidaceae</taxon>
        <taxon>Bacteroides</taxon>
    </lineage>
</organism>
<dbReference type="NCBIfam" id="TIGR01509">
    <property type="entry name" value="HAD-SF-IA-v3"/>
    <property type="match status" value="1"/>
</dbReference>
<dbReference type="InterPro" id="IPR036412">
    <property type="entry name" value="HAD-like_sf"/>
</dbReference>
<dbReference type="GO" id="GO:0016787">
    <property type="term" value="F:hydrolase activity"/>
    <property type="evidence" value="ECO:0007669"/>
    <property type="project" value="UniProtKB-KW"/>
</dbReference>
<gene>
    <name evidence="1" type="ORF">SAMN05192581_103424</name>
</gene>
<dbReference type="Pfam" id="PF00702">
    <property type="entry name" value="Hydrolase"/>
    <property type="match status" value="1"/>
</dbReference>
<keyword evidence="1" id="KW-0378">Hydrolase</keyword>
<dbReference type="EMBL" id="FMYE01000034">
    <property type="protein sequence ID" value="SDB78121.1"/>
    <property type="molecule type" value="Genomic_DNA"/>
</dbReference>
<dbReference type="PANTHER" id="PTHR43611:SF3">
    <property type="entry name" value="FLAVIN MONONUCLEOTIDE HYDROLASE 1, CHLOROPLATIC"/>
    <property type="match status" value="1"/>
</dbReference>
<dbReference type="SFLD" id="SFLDG01129">
    <property type="entry name" value="C1.5:_HAD__Beta-PGM__Phosphata"/>
    <property type="match status" value="1"/>
</dbReference>
<dbReference type="RefSeq" id="WP_074559027.1">
    <property type="nucleotide sequence ID" value="NZ_FMYE01000034.1"/>
</dbReference>
<evidence type="ECO:0000313" key="1">
    <source>
        <dbReference type="EMBL" id="SDB78121.1"/>
    </source>
</evidence>
<evidence type="ECO:0000313" key="2">
    <source>
        <dbReference type="Proteomes" id="UP000183670"/>
    </source>
</evidence>
<dbReference type="InterPro" id="IPR023214">
    <property type="entry name" value="HAD_sf"/>
</dbReference>
<protein>
    <submittedName>
        <fullName evidence="1">Putative hydrolase of the HAD superfamily</fullName>
    </submittedName>
</protein>
<dbReference type="SUPFAM" id="SSF56784">
    <property type="entry name" value="HAD-like"/>
    <property type="match status" value="1"/>
</dbReference>
<name>A0A1G6G826_BACOV</name>
<dbReference type="AlphaFoldDB" id="A0A1G6G826"/>
<proteinExistence type="predicted"/>
<dbReference type="CDD" id="cd02603">
    <property type="entry name" value="HAD_sEH-N_like"/>
    <property type="match status" value="1"/>
</dbReference>